<sequence length="296" mass="31003">MNIIGLLGKITLINALPVLAFNMKGVVMATVLVSATGLIIGILLGIAAKKFEIKVDEKVALVRDLLPGNNCGACGYAGCDAMAEAVAVGKAPVNGCPVANSAVHAQIAEVMGTEAGEVDRQVAFVKCAGTCDKAKVKYNYVGIKDCKQANVVPGGGPKQCTYGCTGYGSCVDVCEFDAIHIVDGIALVDKEKCTSCGLCIKECPKNLIELVPYKAETKVRCNSKDKGPVVKQGCSIGCIGCKLCEKACQYDAIHVDDNLALIDYSKCTNCGECVKKCPTKVILSELTKNPNQAKAV</sequence>
<evidence type="ECO:0000256" key="7">
    <source>
        <dbReference type="ARBA" id="ARBA00023004"/>
    </source>
</evidence>
<accession>A0A1I5HD75</accession>
<comment type="cofactor">
    <cofactor evidence="10">
        <name>[4Fe-4S] cluster</name>
        <dbReference type="ChEBI" id="CHEBI:49883"/>
    </cofactor>
    <text evidence="10">Binds 3 [4Fe-4S] clusters.</text>
</comment>
<keyword evidence="9 10" id="KW-0472">Membrane</keyword>
<feature type="binding site" evidence="10">
    <location>
        <position position="160"/>
    </location>
    <ligand>
        <name>[4Fe-4S] cluster</name>
        <dbReference type="ChEBI" id="CHEBI:49883"/>
        <label>2</label>
    </ligand>
</feature>
<keyword evidence="5 10" id="KW-1278">Translocase</keyword>
<comment type="subunit">
    <text evidence="10">The complex is composed of six subunits: RnfA, RnfB, RnfC, RnfD, RnfE and RnfG.</text>
</comment>
<dbReference type="PANTHER" id="PTHR43560:SF1">
    <property type="entry name" value="ION-TRANSLOCATING OXIDOREDUCTASE COMPLEX SUBUNIT B"/>
    <property type="match status" value="1"/>
</dbReference>
<evidence type="ECO:0000256" key="9">
    <source>
        <dbReference type="ARBA" id="ARBA00023136"/>
    </source>
</evidence>
<feature type="domain" description="4Fe-4S ferredoxin-type" evidence="12">
    <location>
        <begin position="184"/>
        <end position="213"/>
    </location>
</feature>
<dbReference type="AlphaFoldDB" id="A0A1I5HD75"/>
<name>A0A1I5HD75_9FIRM</name>
<dbReference type="CDD" id="cd10549">
    <property type="entry name" value="MtMvhB_like"/>
    <property type="match status" value="1"/>
</dbReference>
<evidence type="ECO:0000256" key="5">
    <source>
        <dbReference type="ARBA" id="ARBA00022967"/>
    </source>
</evidence>
<keyword evidence="1 10" id="KW-0813">Transport</keyword>
<feature type="binding site" evidence="10">
    <location>
        <position position="199"/>
    </location>
    <ligand>
        <name>[4Fe-4S] cluster</name>
        <dbReference type="ChEBI" id="CHEBI:49883"/>
        <label>3</label>
    </ligand>
</feature>
<evidence type="ECO:0000256" key="3">
    <source>
        <dbReference type="ARBA" id="ARBA00022723"/>
    </source>
</evidence>
<comment type="caution">
    <text evidence="10">Lacks conserved residue(s) required for the propagation of feature annotation.</text>
</comment>
<keyword evidence="4 10" id="KW-0677">Repeat</keyword>
<evidence type="ECO:0000256" key="11">
    <source>
        <dbReference type="SAM" id="Phobius"/>
    </source>
</evidence>
<feature type="binding site" evidence="10">
    <location>
        <position position="74"/>
    </location>
    <ligand>
        <name>[4Fe-4S] cluster</name>
        <dbReference type="ChEBI" id="CHEBI:49883"/>
        <label>1</label>
    </ligand>
</feature>
<dbReference type="InterPro" id="IPR017900">
    <property type="entry name" value="4Fe4S_Fe_S_CS"/>
</dbReference>
<gene>
    <name evidence="10" type="primary">rnfB</name>
    <name evidence="14" type="ORF">SAMN04489757_12816</name>
</gene>
<feature type="binding site" evidence="10">
    <location>
        <position position="203"/>
    </location>
    <ligand>
        <name>[4Fe-4S] cluster</name>
        <dbReference type="ChEBI" id="CHEBI:49883"/>
        <label>2</label>
    </ligand>
</feature>
<dbReference type="InterPro" id="IPR007202">
    <property type="entry name" value="4Fe-4S_dom"/>
</dbReference>
<organism evidence="14 15">
    <name type="scientific">Anaerocolumna aminovalerica</name>
    <dbReference type="NCBI Taxonomy" id="1527"/>
    <lineage>
        <taxon>Bacteria</taxon>
        <taxon>Bacillati</taxon>
        <taxon>Bacillota</taxon>
        <taxon>Clostridia</taxon>
        <taxon>Lachnospirales</taxon>
        <taxon>Lachnospiraceae</taxon>
        <taxon>Anaerocolumna</taxon>
    </lineage>
</organism>
<dbReference type="Proteomes" id="UP000198806">
    <property type="component" value="Unassembled WGS sequence"/>
</dbReference>
<dbReference type="HAMAP" id="MF_00463">
    <property type="entry name" value="RsxB_RnfB"/>
    <property type="match status" value="1"/>
</dbReference>
<reference evidence="14 15" key="1">
    <citation type="submission" date="2016-10" db="EMBL/GenBank/DDBJ databases">
        <authorList>
            <person name="de Groot N.N."/>
        </authorList>
    </citation>
    <scope>NUCLEOTIDE SEQUENCE [LARGE SCALE GENOMIC DNA]</scope>
    <source>
        <strain evidence="14 15">DSM 1283</strain>
    </source>
</reference>
<keyword evidence="6 10" id="KW-0249">Electron transport</keyword>
<feature type="binding site" evidence="10">
    <location>
        <position position="79"/>
    </location>
    <ligand>
        <name>[4Fe-4S] cluster</name>
        <dbReference type="ChEBI" id="CHEBI:49883"/>
        <label>1</label>
    </ligand>
</feature>
<dbReference type="PROSITE" id="PS51379">
    <property type="entry name" value="4FE4S_FER_2"/>
    <property type="match status" value="3"/>
</dbReference>
<evidence type="ECO:0000313" key="15">
    <source>
        <dbReference type="Proteomes" id="UP000198806"/>
    </source>
</evidence>
<dbReference type="SUPFAM" id="SSF54862">
    <property type="entry name" value="4Fe-4S ferredoxins"/>
    <property type="match status" value="1"/>
</dbReference>
<dbReference type="NCBIfam" id="TIGR01944">
    <property type="entry name" value="rnfB"/>
    <property type="match status" value="1"/>
</dbReference>
<feature type="domain" description="4Fe-4S" evidence="13">
    <location>
        <begin position="54"/>
        <end position="113"/>
    </location>
</feature>
<keyword evidence="8 10" id="KW-0411">Iron-sulfur</keyword>
<protein>
    <recommendedName>
        <fullName evidence="10">Ion-translocating oxidoreductase complex subunit B</fullName>
        <ecNumber evidence="10">7.-.-.-</ecNumber>
    </recommendedName>
    <alternativeName>
        <fullName evidence="10">Rnf electron transport complex subunit B</fullName>
    </alternativeName>
</protein>
<dbReference type="EMBL" id="FOWD01000028">
    <property type="protein sequence ID" value="SFO45791.1"/>
    <property type="molecule type" value="Genomic_DNA"/>
</dbReference>
<feature type="binding site" evidence="10">
    <location>
        <position position="170"/>
    </location>
    <ligand>
        <name>[4Fe-4S] cluster</name>
        <dbReference type="ChEBI" id="CHEBI:49883"/>
        <label>2</label>
    </ligand>
</feature>
<dbReference type="InterPro" id="IPR017896">
    <property type="entry name" value="4Fe4S_Fe-S-bd"/>
</dbReference>
<dbReference type="Pfam" id="PF04060">
    <property type="entry name" value="FeS"/>
    <property type="match status" value="1"/>
</dbReference>
<feature type="binding site" evidence="10">
    <location>
        <position position="71"/>
    </location>
    <ligand>
        <name>[4Fe-4S] cluster</name>
        <dbReference type="ChEBI" id="CHEBI:49883"/>
        <label>1</label>
    </ligand>
</feature>
<dbReference type="InterPro" id="IPR010207">
    <property type="entry name" value="Elect_transpt_cplx_RnfB/RsxB"/>
</dbReference>
<feature type="binding site" evidence="10">
    <location>
        <position position="174"/>
    </location>
    <ligand>
        <name>[4Fe-4S] cluster</name>
        <dbReference type="ChEBI" id="CHEBI:49883"/>
        <label>3</label>
    </ligand>
</feature>
<keyword evidence="7 10" id="KW-0408">Iron</keyword>
<dbReference type="InterPro" id="IPR050395">
    <property type="entry name" value="4Fe4S_Ferredoxin_RnfB"/>
</dbReference>
<feature type="transmembrane region" description="Helical" evidence="11">
    <location>
        <begin position="26"/>
        <end position="48"/>
    </location>
</feature>
<dbReference type="Gene3D" id="3.30.70.20">
    <property type="match status" value="2"/>
</dbReference>
<keyword evidence="3 10" id="KW-0479">Metal-binding</keyword>
<feature type="binding site" evidence="10">
    <location>
        <position position="193"/>
    </location>
    <ligand>
        <name>[4Fe-4S] cluster</name>
        <dbReference type="ChEBI" id="CHEBI:49883"/>
        <label>3</label>
    </ligand>
</feature>
<dbReference type="GO" id="GO:0051539">
    <property type="term" value="F:4 iron, 4 sulfur cluster binding"/>
    <property type="evidence" value="ECO:0007669"/>
    <property type="project" value="UniProtKB-UniRule"/>
</dbReference>
<comment type="similarity">
    <text evidence="10">Belongs to the 4Fe4S bacterial-type ferredoxin family. RnfB subfamily.</text>
</comment>
<feature type="binding site" evidence="10">
    <location>
        <position position="196"/>
    </location>
    <ligand>
        <name>[4Fe-4S] cluster</name>
        <dbReference type="ChEBI" id="CHEBI:49883"/>
        <label>3</label>
    </ligand>
</feature>
<keyword evidence="11" id="KW-1133">Transmembrane helix</keyword>
<feature type="domain" description="4Fe-4S ferredoxin-type" evidence="12">
    <location>
        <begin position="258"/>
        <end position="289"/>
    </location>
</feature>
<evidence type="ECO:0000259" key="13">
    <source>
        <dbReference type="PROSITE" id="PS51656"/>
    </source>
</evidence>
<evidence type="ECO:0000256" key="10">
    <source>
        <dbReference type="HAMAP-Rule" id="MF_00463"/>
    </source>
</evidence>
<evidence type="ECO:0000256" key="1">
    <source>
        <dbReference type="ARBA" id="ARBA00022448"/>
    </source>
</evidence>
<dbReference type="GO" id="GO:0022900">
    <property type="term" value="P:electron transport chain"/>
    <property type="evidence" value="ECO:0007669"/>
    <property type="project" value="UniProtKB-UniRule"/>
</dbReference>
<dbReference type="STRING" id="1527.SAMN04489757_12816"/>
<evidence type="ECO:0000256" key="2">
    <source>
        <dbReference type="ARBA" id="ARBA00022485"/>
    </source>
</evidence>
<feature type="region of interest" description="Hydrophobic" evidence="10">
    <location>
        <begin position="1"/>
        <end position="48"/>
    </location>
</feature>
<dbReference type="GO" id="GO:0009055">
    <property type="term" value="F:electron transfer activity"/>
    <property type="evidence" value="ECO:0007669"/>
    <property type="project" value="InterPro"/>
</dbReference>
<dbReference type="GO" id="GO:0005886">
    <property type="term" value="C:plasma membrane"/>
    <property type="evidence" value="ECO:0007669"/>
    <property type="project" value="UniProtKB-SubCell"/>
</dbReference>
<dbReference type="EC" id="7.-.-.-" evidence="10"/>
<dbReference type="PROSITE" id="PS51656">
    <property type="entry name" value="4FE4S"/>
    <property type="match status" value="1"/>
</dbReference>
<keyword evidence="2 10" id="KW-0004">4Fe-4S</keyword>
<dbReference type="PANTHER" id="PTHR43560">
    <property type="entry name" value="ION-TRANSLOCATING OXIDOREDUCTASE COMPLEX SUBUNIT B"/>
    <property type="match status" value="1"/>
</dbReference>
<proteinExistence type="inferred from homology"/>
<dbReference type="Gene3D" id="1.10.15.40">
    <property type="entry name" value="Electron transport complex subunit B, putative Fe-S cluster"/>
    <property type="match status" value="1"/>
</dbReference>
<feature type="binding site" evidence="10">
    <location>
        <position position="164"/>
    </location>
    <ligand>
        <name>[4Fe-4S] cluster</name>
        <dbReference type="ChEBI" id="CHEBI:49883"/>
        <label>2</label>
    </ligand>
</feature>
<keyword evidence="10" id="KW-1003">Cell membrane</keyword>
<comment type="function">
    <text evidence="10">Part of a membrane-bound complex that couples electron transfer with translocation of ions across the membrane.</text>
</comment>
<evidence type="ECO:0000313" key="14">
    <source>
        <dbReference type="EMBL" id="SFO45791.1"/>
    </source>
</evidence>
<evidence type="ECO:0000256" key="8">
    <source>
        <dbReference type="ARBA" id="ARBA00023014"/>
    </source>
</evidence>
<feature type="binding site" evidence="10">
    <location>
        <position position="96"/>
    </location>
    <ligand>
        <name>[4Fe-4S] cluster</name>
        <dbReference type="ChEBI" id="CHEBI:49883"/>
        <label>1</label>
    </ligand>
</feature>
<evidence type="ECO:0000256" key="4">
    <source>
        <dbReference type="ARBA" id="ARBA00022737"/>
    </source>
</evidence>
<dbReference type="PROSITE" id="PS00198">
    <property type="entry name" value="4FE4S_FER_1"/>
    <property type="match status" value="2"/>
</dbReference>
<feature type="domain" description="4Fe-4S ferredoxin-type" evidence="12">
    <location>
        <begin position="226"/>
        <end position="257"/>
    </location>
</feature>
<dbReference type="Pfam" id="PF12838">
    <property type="entry name" value="Fer4_7"/>
    <property type="match status" value="1"/>
</dbReference>
<comment type="subcellular location">
    <subcellularLocation>
        <location evidence="10">Cell membrane</location>
    </subcellularLocation>
</comment>
<dbReference type="Pfam" id="PF00037">
    <property type="entry name" value="Fer4"/>
    <property type="match status" value="1"/>
</dbReference>
<evidence type="ECO:0000259" key="12">
    <source>
        <dbReference type="PROSITE" id="PS51379"/>
    </source>
</evidence>
<evidence type="ECO:0000256" key="6">
    <source>
        <dbReference type="ARBA" id="ARBA00022982"/>
    </source>
</evidence>
<dbReference type="GO" id="GO:0046872">
    <property type="term" value="F:metal ion binding"/>
    <property type="evidence" value="ECO:0007669"/>
    <property type="project" value="UniProtKB-KW"/>
</dbReference>
<keyword evidence="11" id="KW-0812">Transmembrane</keyword>
<keyword evidence="15" id="KW-1185">Reference proteome</keyword>